<protein>
    <submittedName>
        <fullName evidence="1">Uncharacterized protein</fullName>
    </submittedName>
</protein>
<reference evidence="1 2" key="1">
    <citation type="submission" date="2017-07" db="EMBL/GenBank/DDBJ databases">
        <title>Fictibacillus sp. nov. GDSW-R2A3 Genome sequencing and assembly.</title>
        <authorList>
            <person name="Mayilraj S."/>
        </authorList>
    </citation>
    <scope>NUCLEOTIDE SEQUENCE [LARGE SCALE GENOMIC DNA]</scope>
    <source>
        <strain evidence="1 2">GDSW-R2A3</strain>
    </source>
</reference>
<dbReference type="Proteomes" id="UP000215059">
    <property type="component" value="Unassembled WGS sequence"/>
</dbReference>
<dbReference type="EMBL" id="NOII01000003">
    <property type="protein sequence ID" value="OYD57352.1"/>
    <property type="molecule type" value="Genomic_DNA"/>
</dbReference>
<accession>A0A235F7Z3</accession>
<comment type="caution">
    <text evidence="1">The sequence shown here is derived from an EMBL/GenBank/DDBJ whole genome shotgun (WGS) entry which is preliminary data.</text>
</comment>
<evidence type="ECO:0000313" key="1">
    <source>
        <dbReference type="EMBL" id="OYD57352.1"/>
    </source>
</evidence>
<dbReference type="AlphaFoldDB" id="A0A235F7Z3"/>
<proteinExistence type="predicted"/>
<sequence>MRYAASLVLAGAMMLSGCSEDQPTAKPLNDKHLELQSREKDSYPHYYGAVDIKQADKALPFKVILPKKYPFKGSAEKSVITDWGKKKKLSVETGILPSDQGLPFYMAMYTFNHENKVSQMIKDKQYSETAELDDGTEAYITVNDSYISIGWKDGEFEHLLEYAASSGALPKSAKKDALKAASSAMDDK</sequence>
<keyword evidence="2" id="KW-1185">Reference proteome</keyword>
<dbReference type="PROSITE" id="PS51257">
    <property type="entry name" value="PROKAR_LIPOPROTEIN"/>
    <property type="match status" value="1"/>
</dbReference>
<dbReference type="OrthoDB" id="2971753at2"/>
<organism evidence="1 2">
    <name type="scientific">Fictibacillus aquaticus</name>
    <dbReference type="NCBI Taxonomy" id="2021314"/>
    <lineage>
        <taxon>Bacteria</taxon>
        <taxon>Bacillati</taxon>
        <taxon>Bacillota</taxon>
        <taxon>Bacilli</taxon>
        <taxon>Bacillales</taxon>
        <taxon>Fictibacillaceae</taxon>
        <taxon>Fictibacillus</taxon>
    </lineage>
</organism>
<evidence type="ECO:0000313" key="2">
    <source>
        <dbReference type="Proteomes" id="UP000215059"/>
    </source>
</evidence>
<gene>
    <name evidence="1" type="ORF">CGZ90_11770</name>
</gene>
<name>A0A235F7Z3_9BACL</name>
<dbReference type="RefSeq" id="WP_094252701.1">
    <property type="nucleotide sequence ID" value="NZ_JBHLXL010000001.1"/>
</dbReference>